<dbReference type="PANTHER" id="PTHR10073">
    <property type="entry name" value="DNA MISMATCH REPAIR PROTEIN MLH, PMS, MUTL"/>
    <property type="match status" value="1"/>
</dbReference>
<comment type="similarity">
    <text evidence="1">Belongs to the DNA mismatch repair MutL/HexB family.</text>
</comment>
<dbReference type="SUPFAM" id="SSF55874">
    <property type="entry name" value="ATPase domain of HSP90 chaperone/DNA topoisomerase II/histidine kinase"/>
    <property type="match status" value="1"/>
</dbReference>
<gene>
    <name evidence="3" type="ORF">RHGRI_023966</name>
</gene>
<keyword evidence="4" id="KW-1185">Reference proteome</keyword>
<dbReference type="InterPro" id="IPR038973">
    <property type="entry name" value="MutL/Mlh/Pms-like"/>
</dbReference>
<proteinExistence type="inferred from homology"/>
<dbReference type="GO" id="GO:0006298">
    <property type="term" value="P:mismatch repair"/>
    <property type="evidence" value="ECO:0007669"/>
    <property type="project" value="InterPro"/>
</dbReference>
<dbReference type="AlphaFoldDB" id="A0AAV6J7H2"/>
<dbReference type="InterPro" id="IPR036890">
    <property type="entry name" value="HATPase_C_sf"/>
</dbReference>
<evidence type="ECO:0000256" key="1">
    <source>
        <dbReference type="ARBA" id="ARBA00006082"/>
    </source>
</evidence>
<dbReference type="GO" id="GO:0032389">
    <property type="term" value="C:MutLalpha complex"/>
    <property type="evidence" value="ECO:0007669"/>
    <property type="project" value="TreeGrafter"/>
</dbReference>
<dbReference type="EMBL" id="JACTNZ010000008">
    <property type="protein sequence ID" value="KAG5536373.1"/>
    <property type="molecule type" value="Genomic_DNA"/>
</dbReference>
<feature type="compositionally biased region" description="Basic and acidic residues" evidence="2">
    <location>
        <begin position="35"/>
        <end position="65"/>
    </location>
</feature>
<evidence type="ECO:0000313" key="3">
    <source>
        <dbReference type="EMBL" id="KAG5536373.1"/>
    </source>
</evidence>
<dbReference type="GO" id="GO:0140664">
    <property type="term" value="F:ATP-dependent DNA damage sensor activity"/>
    <property type="evidence" value="ECO:0007669"/>
    <property type="project" value="InterPro"/>
</dbReference>
<feature type="region of interest" description="Disordered" evidence="2">
    <location>
        <begin position="35"/>
        <end position="74"/>
    </location>
</feature>
<reference evidence="3" key="1">
    <citation type="submission" date="2020-08" db="EMBL/GenBank/DDBJ databases">
        <title>Plant Genome Project.</title>
        <authorList>
            <person name="Zhang R.-G."/>
        </authorList>
    </citation>
    <scope>NUCLEOTIDE SEQUENCE</scope>
    <source>
        <strain evidence="3">WSP0</strain>
        <tissue evidence="3">Leaf</tissue>
    </source>
</reference>
<evidence type="ECO:0000256" key="2">
    <source>
        <dbReference type="SAM" id="MobiDB-lite"/>
    </source>
</evidence>
<sequence>MKETTSKTTWCLAAATPASQAEVLEAMLVRVGEGEAHGNGDCEEGVESKRGEKDAWSGRIRGEPNRHRRSDPAPVSAVKELIENSLDGGSTSVIVVVKDDGPKLVQVSDDGHGILNSS</sequence>
<dbReference type="PANTHER" id="PTHR10073:SF12">
    <property type="entry name" value="DNA MISMATCH REPAIR PROTEIN MLH1"/>
    <property type="match status" value="1"/>
</dbReference>
<comment type="caution">
    <text evidence="3">The sequence shown here is derived from an EMBL/GenBank/DDBJ whole genome shotgun (WGS) entry which is preliminary data.</text>
</comment>
<dbReference type="Proteomes" id="UP000823749">
    <property type="component" value="Chromosome 8"/>
</dbReference>
<dbReference type="Gene3D" id="3.30.565.10">
    <property type="entry name" value="Histidine kinase-like ATPase, C-terminal domain"/>
    <property type="match status" value="1"/>
</dbReference>
<dbReference type="Pfam" id="PF13589">
    <property type="entry name" value="HATPase_c_3"/>
    <property type="match status" value="1"/>
</dbReference>
<evidence type="ECO:0000313" key="4">
    <source>
        <dbReference type="Proteomes" id="UP000823749"/>
    </source>
</evidence>
<name>A0AAV6J7H2_9ERIC</name>
<protein>
    <submittedName>
        <fullName evidence="3">Uncharacterized protein</fullName>
    </submittedName>
</protein>
<dbReference type="GO" id="GO:0016887">
    <property type="term" value="F:ATP hydrolysis activity"/>
    <property type="evidence" value="ECO:0007669"/>
    <property type="project" value="InterPro"/>
</dbReference>
<organism evidence="3 4">
    <name type="scientific">Rhododendron griersonianum</name>
    <dbReference type="NCBI Taxonomy" id="479676"/>
    <lineage>
        <taxon>Eukaryota</taxon>
        <taxon>Viridiplantae</taxon>
        <taxon>Streptophyta</taxon>
        <taxon>Embryophyta</taxon>
        <taxon>Tracheophyta</taxon>
        <taxon>Spermatophyta</taxon>
        <taxon>Magnoliopsida</taxon>
        <taxon>eudicotyledons</taxon>
        <taxon>Gunneridae</taxon>
        <taxon>Pentapetalae</taxon>
        <taxon>asterids</taxon>
        <taxon>Ericales</taxon>
        <taxon>Ericaceae</taxon>
        <taxon>Ericoideae</taxon>
        <taxon>Rhodoreae</taxon>
        <taxon>Rhododendron</taxon>
    </lineage>
</organism>
<accession>A0AAV6J7H2</accession>